<comment type="caution">
    <text evidence="1">The sequence shown here is derived from an EMBL/GenBank/DDBJ whole genome shotgun (WGS) entry which is preliminary data.</text>
</comment>
<sequence length="58" mass="6458">MQVTAIREAECPQCKKRTSIPVPVPARSDDRASARLGTRFGERRSVTCPDGHSYWVAL</sequence>
<dbReference type="AlphaFoldDB" id="A0A8J8KDC3"/>
<protein>
    <submittedName>
        <fullName evidence="1">Uncharacterized protein</fullName>
    </submittedName>
</protein>
<evidence type="ECO:0000313" key="2">
    <source>
        <dbReference type="EMBL" id="NUC74696.1"/>
    </source>
</evidence>
<proteinExistence type="predicted"/>
<dbReference type="RefSeq" id="WP_174682409.1">
    <property type="nucleotide sequence ID" value="NZ_JABUQZ010000001.1"/>
</dbReference>
<dbReference type="Proteomes" id="UP000728647">
    <property type="component" value="Unassembled WGS sequence"/>
</dbReference>
<evidence type="ECO:0000313" key="3">
    <source>
        <dbReference type="Proteomes" id="UP000728647"/>
    </source>
</evidence>
<dbReference type="EMBL" id="JABUQZ010000001">
    <property type="protein sequence ID" value="NUC74696.1"/>
    <property type="molecule type" value="Genomic_DNA"/>
</dbReference>
<gene>
    <name evidence="1" type="ORF">HT576_00295</name>
    <name evidence="2" type="ORF">HTZ84_20755</name>
</gene>
<dbReference type="OrthoDB" id="201158at2157"/>
<evidence type="ECO:0000313" key="4">
    <source>
        <dbReference type="Proteomes" id="UP001016761"/>
    </source>
</evidence>
<organism evidence="1 3">
    <name type="scientific">Haloterrigena gelatinilytica</name>
    <dbReference type="NCBI Taxonomy" id="2741724"/>
    <lineage>
        <taxon>Archaea</taxon>
        <taxon>Methanobacteriati</taxon>
        <taxon>Methanobacteriota</taxon>
        <taxon>Stenosarchaea group</taxon>
        <taxon>Halobacteria</taxon>
        <taxon>Halobacteriales</taxon>
        <taxon>Natrialbaceae</taxon>
        <taxon>Haloterrigena</taxon>
    </lineage>
</organism>
<dbReference type="EMBL" id="JABURA010000001">
    <property type="protein sequence ID" value="NUB89471.1"/>
    <property type="molecule type" value="Genomic_DNA"/>
</dbReference>
<dbReference type="Proteomes" id="UP001016761">
    <property type="component" value="Unassembled WGS sequence"/>
</dbReference>
<reference evidence="1 4" key="1">
    <citation type="submission" date="2020-06" db="EMBL/GenBank/DDBJ databases">
        <title>Haloterrigena sp. nov., an extremely halophilic archaeon isolated from a saline sediment.</title>
        <authorList>
            <person name="Liu B.-B."/>
        </authorList>
    </citation>
    <scope>NUCLEOTIDE SEQUENCE</scope>
    <source>
        <strain evidence="1">SYSU A121-1</strain>
        <strain evidence="2 4">SYSU A558-1</strain>
    </source>
</reference>
<accession>A0A8J8KDC3</accession>
<keyword evidence="4" id="KW-1185">Reference proteome</keyword>
<dbReference type="Pfam" id="PF23454">
    <property type="entry name" value="Zn_ribbon_Brz"/>
    <property type="match status" value="1"/>
</dbReference>
<name>A0A8J8KDC3_9EURY</name>
<evidence type="ECO:0000313" key="1">
    <source>
        <dbReference type="EMBL" id="NUB89471.1"/>
    </source>
</evidence>
<dbReference type="InterPro" id="IPR053463">
    <property type="entry name" value="Brz_Regulator"/>
</dbReference>